<feature type="binding site" evidence="10">
    <location>
        <position position="471"/>
    </location>
    <ligand>
        <name>substrate</name>
    </ligand>
</feature>
<dbReference type="GO" id="GO:0005829">
    <property type="term" value="C:cytosol"/>
    <property type="evidence" value="ECO:0007669"/>
    <property type="project" value="TreeGrafter"/>
</dbReference>
<dbReference type="Pfam" id="PF22613">
    <property type="entry name" value="Transketolase_C_1"/>
    <property type="match status" value="1"/>
</dbReference>
<feature type="binding site" evidence="11">
    <location>
        <position position="447"/>
    </location>
    <ligand>
        <name>thiamine diphosphate</name>
        <dbReference type="ChEBI" id="CHEBI:58937"/>
    </ligand>
</feature>
<dbReference type="KEGG" id="fcy:FRACYDRAFT_206407"/>
<accession>A0A1E7FU29</accession>
<evidence type="ECO:0000313" key="16">
    <source>
        <dbReference type="Proteomes" id="UP000095751"/>
    </source>
</evidence>
<feature type="binding site" evidence="11">
    <location>
        <position position="192"/>
    </location>
    <ligand>
        <name>thiamine diphosphate</name>
        <dbReference type="ChEBI" id="CHEBI:58937"/>
    </ligand>
</feature>
<dbReference type="Pfam" id="PF00456">
    <property type="entry name" value="Transketolase_N"/>
    <property type="match status" value="1"/>
</dbReference>
<feature type="binding site" evidence="10">
    <location>
        <position position="367"/>
    </location>
    <ligand>
        <name>substrate</name>
    </ligand>
</feature>
<evidence type="ECO:0000259" key="14">
    <source>
        <dbReference type="SMART" id="SM00861"/>
    </source>
</evidence>
<dbReference type="InterPro" id="IPR005478">
    <property type="entry name" value="Transketolase_bac-like"/>
</dbReference>
<dbReference type="NCBIfam" id="TIGR00232">
    <property type="entry name" value="tktlase_bact"/>
    <property type="match status" value="1"/>
</dbReference>
<feature type="active site" description="Proton donor" evidence="9">
    <location>
        <position position="421"/>
    </location>
</feature>
<evidence type="ECO:0000256" key="5">
    <source>
        <dbReference type="ARBA" id="ARBA00022723"/>
    </source>
</evidence>
<feature type="binding site" evidence="11">
    <location>
        <position position="269"/>
    </location>
    <ligand>
        <name>thiamine diphosphate</name>
        <dbReference type="ChEBI" id="CHEBI:58937"/>
    </ligand>
</feature>
<comment type="cofactor">
    <cofactor evidence="1">
        <name>Co(2+)</name>
        <dbReference type="ChEBI" id="CHEBI:48828"/>
    </cofactor>
</comment>
<evidence type="ECO:0000256" key="9">
    <source>
        <dbReference type="PIRSR" id="PIRSR605478-1"/>
    </source>
</evidence>
<evidence type="ECO:0000256" key="10">
    <source>
        <dbReference type="PIRSR" id="PIRSR605478-2"/>
    </source>
</evidence>
<dbReference type="InterPro" id="IPR033247">
    <property type="entry name" value="Transketolase_fam"/>
</dbReference>
<feature type="binding site" evidence="10">
    <location>
        <position position="483"/>
    </location>
    <ligand>
        <name>substrate</name>
    </ligand>
</feature>
<feature type="binding site" evidence="11">
    <location>
        <begin position="121"/>
        <end position="123"/>
    </location>
    <ligand>
        <name>thiamine diphosphate</name>
        <dbReference type="ChEBI" id="CHEBI:58937"/>
    </ligand>
</feature>
<comment type="cofactor">
    <cofactor evidence="11">
        <name>thiamine diphosphate</name>
        <dbReference type="ChEBI" id="CHEBI:58937"/>
    </cofactor>
    <text evidence="11">Binds 1 thiamine pyrophosphate per subunit. During the reaction, the substrate forms a covalent intermediate with the cofactor.</text>
</comment>
<dbReference type="FunFam" id="3.40.50.970:FF:000004">
    <property type="entry name" value="Transketolase"/>
    <property type="match status" value="1"/>
</dbReference>
<evidence type="ECO:0000256" key="12">
    <source>
        <dbReference type="PIRSR" id="PIRSR605478-4"/>
    </source>
</evidence>
<comment type="cofactor">
    <cofactor evidence="12">
        <name>Mg(2+)</name>
        <dbReference type="ChEBI" id="CHEBI:18420"/>
    </cofactor>
    <text evidence="12">Binds 1 Mg(2+) ion per subunit. Can also utilize other divalent metal cations, such as Ca(2+), Mn(2+) and Co(2+).</text>
</comment>
<sequence>MTDYKGSTLELECINTIRAVSADMVQTANSGHPGAPMGCAPIAYLLWNEIMKYSAQSPKWINRDRFVLSNGHACALQYVMLHLTGYADSKISDLKQFRQLGSTTPGHPESFVTAGIEVCTGPLGQGISNAVGIAMGESHLAATYNTPELKVFDNFTYVLCGDGCLQEGISSEASSLAGHLGLGKLIVLYDDNNITIDGDTTLSFTEDVQKRYASYNWHVQAVTDVVTGLDDLRTAIANAQACTDKPSIIAVKTVIGQGSPHKAGTSGVHGAALGEQELLDTKKGYGLPNPELKFQISDAVVKQFNTASKKGEDSLTKWQINTMDKFSASLPEKAQEIQRRFAGELPTNAFDDLPVFTIGETKDLATRKFSEGCINALVPKLPEMIGGSADLTPSNCTFPKGGVDYQKGTPHGKYIRFGVREHAMAAISNGLYAYGGFRPYCATFMTFIGYCMGSVRVSALSRFGILYVFTHDSIGLGEDGPTHQPIEQFEQIRSMPNIHLWRPADSNEMNAAYESAIRNKFTPSVLACSRQTVYGLFGSTKEKAMMGAYTAIECEKPALIIISTGEEVKFCVKAVALLTAAGIATNLVSMPCQDVFLQQSEEYQASVLPGNVPTLSVEASAVAGWHRFSHAQIGMDNRFGASGKGPQLYDHFGFTPDNISNKGKALVEFYKKNGNIPALRNVPIFEQFGKALH</sequence>
<feature type="binding site" evidence="12">
    <location>
        <position position="194"/>
    </location>
    <ligand>
        <name>Mg(2+)</name>
        <dbReference type="ChEBI" id="CHEBI:18420"/>
    </ligand>
</feature>
<dbReference type="PROSITE" id="PS00801">
    <property type="entry name" value="TRANSKETOLASE_1"/>
    <property type="match status" value="1"/>
</dbReference>
<evidence type="ECO:0000256" key="11">
    <source>
        <dbReference type="PIRSR" id="PIRSR605478-3"/>
    </source>
</evidence>
<comment type="similarity">
    <text evidence="2">Belongs to the transketolase family.</text>
</comment>
<evidence type="ECO:0000256" key="8">
    <source>
        <dbReference type="ARBA" id="ARBA00049473"/>
    </source>
</evidence>
<dbReference type="FunFam" id="3.40.50.970:FF:000003">
    <property type="entry name" value="Transketolase"/>
    <property type="match status" value="1"/>
</dbReference>
<dbReference type="InterPro" id="IPR049557">
    <property type="entry name" value="Transketolase_CS"/>
</dbReference>
<feature type="binding site" evidence="10">
    <location>
        <position position="530"/>
    </location>
    <ligand>
        <name>substrate</name>
    </ligand>
</feature>
<dbReference type="PANTHER" id="PTHR43522:SF2">
    <property type="entry name" value="TRANSKETOLASE 1-RELATED"/>
    <property type="match status" value="1"/>
</dbReference>
<keyword evidence="7 11" id="KW-0786">Thiamine pyrophosphate</keyword>
<dbReference type="CDD" id="cd07033">
    <property type="entry name" value="TPP_PYR_DXS_TK_like"/>
    <property type="match status" value="1"/>
</dbReference>
<dbReference type="Pfam" id="PF02779">
    <property type="entry name" value="Transket_pyr"/>
    <property type="match status" value="1"/>
</dbReference>
<feature type="binding site" evidence="10">
    <location>
        <position position="32"/>
    </location>
    <ligand>
        <name>substrate</name>
    </ligand>
</feature>
<dbReference type="InterPro" id="IPR009014">
    <property type="entry name" value="Transketo_C/PFOR_II"/>
</dbReference>
<keyword evidence="16" id="KW-1185">Reference proteome</keyword>
<dbReference type="PANTHER" id="PTHR43522">
    <property type="entry name" value="TRANSKETOLASE"/>
    <property type="match status" value="1"/>
</dbReference>
<dbReference type="Proteomes" id="UP000095751">
    <property type="component" value="Unassembled WGS sequence"/>
</dbReference>
<proteinExistence type="inferred from homology"/>
<dbReference type="GO" id="GO:0046872">
    <property type="term" value="F:metal ion binding"/>
    <property type="evidence" value="ECO:0007669"/>
    <property type="project" value="UniProtKB-KW"/>
</dbReference>
<evidence type="ECO:0000256" key="3">
    <source>
        <dbReference type="ARBA" id="ARBA00013152"/>
    </source>
</evidence>
<gene>
    <name evidence="15" type="ORF">FRACYDRAFT_206407</name>
</gene>
<dbReference type="InterPro" id="IPR005475">
    <property type="entry name" value="Transketolase-like_Pyr-bd"/>
</dbReference>
<evidence type="ECO:0000313" key="15">
    <source>
        <dbReference type="EMBL" id="OEU21617.1"/>
    </source>
</evidence>
<dbReference type="InterPro" id="IPR029061">
    <property type="entry name" value="THDP-binding"/>
</dbReference>
<dbReference type="SUPFAM" id="SSF52518">
    <property type="entry name" value="Thiamin diphosphate-binding fold (THDP-binding)"/>
    <property type="match status" value="2"/>
</dbReference>
<dbReference type="SUPFAM" id="SSF52922">
    <property type="entry name" value="TK C-terminal domain-like"/>
    <property type="match status" value="1"/>
</dbReference>
<protein>
    <recommendedName>
        <fullName evidence="3">transketolase</fullName>
        <ecNumber evidence="3">2.2.1.1</ecNumber>
    </recommendedName>
</protein>
<keyword evidence="6 12" id="KW-0460">Magnesium</keyword>
<reference evidence="15 16" key="1">
    <citation type="submission" date="2016-09" db="EMBL/GenBank/DDBJ databases">
        <title>Extensive genetic diversity and differential bi-allelic expression allows diatom success in the polar Southern Ocean.</title>
        <authorList>
            <consortium name="DOE Joint Genome Institute"/>
            <person name="Mock T."/>
            <person name="Otillar R.P."/>
            <person name="Strauss J."/>
            <person name="Dupont C."/>
            <person name="Frickenhaus S."/>
            <person name="Maumus F."/>
            <person name="Mcmullan M."/>
            <person name="Sanges R."/>
            <person name="Schmutz J."/>
            <person name="Toseland A."/>
            <person name="Valas R."/>
            <person name="Veluchamy A."/>
            <person name="Ward B.J."/>
            <person name="Allen A."/>
            <person name="Barry K."/>
            <person name="Falciatore A."/>
            <person name="Ferrante M."/>
            <person name="Fortunato A.E."/>
            <person name="Gloeckner G."/>
            <person name="Gruber A."/>
            <person name="Hipkin R."/>
            <person name="Janech M."/>
            <person name="Kroth P."/>
            <person name="Leese F."/>
            <person name="Lindquist E."/>
            <person name="Lyon B.R."/>
            <person name="Martin J."/>
            <person name="Mayer C."/>
            <person name="Parker M."/>
            <person name="Quesneville H."/>
            <person name="Raymond J."/>
            <person name="Uhlig C."/>
            <person name="Valentin K.U."/>
            <person name="Worden A.Z."/>
            <person name="Armbrust E.V."/>
            <person name="Bowler C."/>
            <person name="Green B."/>
            <person name="Moulton V."/>
            <person name="Van Oosterhout C."/>
            <person name="Grigoriev I."/>
        </authorList>
    </citation>
    <scope>NUCLEOTIDE SEQUENCE [LARGE SCALE GENOMIC DNA]</scope>
    <source>
        <strain evidence="15 16">CCMP1102</strain>
    </source>
</reference>
<feature type="domain" description="Transketolase-like pyrimidine-binding" evidence="14">
    <location>
        <begin position="364"/>
        <end position="536"/>
    </location>
</feature>
<feature type="site" description="Important for catalytic activity" evidence="13">
    <location>
        <position position="32"/>
    </location>
</feature>
<organism evidence="15 16">
    <name type="scientific">Fragilariopsis cylindrus CCMP1102</name>
    <dbReference type="NCBI Taxonomy" id="635003"/>
    <lineage>
        <taxon>Eukaryota</taxon>
        <taxon>Sar</taxon>
        <taxon>Stramenopiles</taxon>
        <taxon>Ochrophyta</taxon>
        <taxon>Bacillariophyta</taxon>
        <taxon>Bacillariophyceae</taxon>
        <taxon>Bacillariophycidae</taxon>
        <taxon>Bacillariales</taxon>
        <taxon>Bacillariaceae</taxon>
        <taxon>Fragilariopsis</taxon>
    </lineage>
</organism>
<dbReference type="GO" id="GO:0006098">
    <property type="term" value="P:pentose-phosphate shunt"/>
    <property type="evidence" value="ECO:0007669"/>
    <property type="project" value="TreeGrafter"/>
</dbReference>
<feature type="site" description="Important for catalytic activity" evidence="13">
    <location>
        <position position="269"/>
    </location>
</feature>
<feature type="binding site" evidence="12">
    <location>
        <position position="192"/>
    </location>
    <ligand>
        <name>Mg(2+)</name>
        <dbReference type="ChEBI" id="CHEBI:18420"/>
    </ligand>
</feature>
<feature type="binding site" evidence="11">
    <location>
        <position position="163"/>
    </location>
    <ligand>
        <name>thiamine diphosphate</name>
        <dbReference type="ChEBI" id="CHEBI:58937"/>
    </ligand>
</feature>
<dbReference type="GO" id="GO:0004802">
    <property type="term" value="F:transketolase activity"/>
    <property type="evidence" value="ECO:0007669"/>
    <property type="project" value="UniProtKB-EC"/>
</dbReference>
<feature type="binding site" evidence="10">
    <location>
        <position position="479"/>
    </location>
    <ligand>
        <name>substrate</name>
    </ligand>
</feature>
<dbReference type="OrthoDB" id="10267175at2759"/>
<dbReference type="EC" id="2.2.1.1" evidence="3"/>
<feature type="binding site" evidence="11">
    <location>
        <position position="72"/>
    </location>
    <ligand>
        <name>thiamine diphosphate</name>
        <dbReference type="ChEBI" id="CHEBI:58937"/>
    </ligand>
</feature>
<dbReference type="CDD" id="cd02012">
    <property type="entry name" value="TPP_TK"/>
    <property type="match status" value="1"/>
</dbReference>
<evidence type="ECO:0000256" key="2">
    <source>
        <dbReference type="ARBA" id="ARBA00007131"/>
    </source>
</evidence>
<dbReference type="InParanoid" id="A0A1E7FU29"/>
<dbReference type="InterPro" id="IPR005474">
    <property type="entry name" value="Transketolase_N"/>
</dbReference>
<evidence type="ECO:0000256" key="1">
    <source>
        <dbReference type="ARBA" id="ARBA00001941"/>
    </source>
</evidence>
<keyword evidence="4" id="KW-0808">Transferase</keyword>
<feature type="binding site" evidence="10">
    <location>
        <position position="269"/>
    </location>
    <ligand>
        <name>substrate</name>
    </ligand>
</feature>
<dbReference type="InterPro" id="IPR055152">
    <property type="entry name" value="Transketolase-like_C_2"/>
</dbReference>
<evidence type="ECO:0000256" key="4">
    <source>
        <dbReference type="ARBA" id="ARBA00022679"/>
    </source>
</evidence>
<dbReference type="SMART" id="SM00861">
    <property type="entry name" value="Transket_pyr"/>
    <property type="match status" value="1"/>
</dbReference>
<keyword evidence="5 12" id="KW-0479">Metal-binding</keyword>
<dbReference type="AlphaFoldDB" id="A0A1E7FU29"/>
<feature type="binding site" evidence="10">
    <location>
        <position position="394"/>
    </location>
    <ligand>
        <name>substrate</name>
    </ligand>
</feature>
<feature type="binding site" evidence="12">
    <location>
        <position position="162"/>
    </location>
    <ligand>
        <name>Mg(2+)</name>
        <dbReference type="ChEBI" id="CHEBI:18420"/>
    </ligand>
</feature>
<dbReference type="FunCoup" id="A0A1E7FU29">
    <property type="interactions" value="93"/>
</dbReference>
<evidence type="ECO:0000256" key="7">
    <source>
        <dbReference type="ARBA" id="ARBA00023052"/>
    </source>
</evidence>
<dbReference type="EMBL" id="KV784354">
    <property type="protein sequence ID" value="OEU21617.1"/>
    <property type="molecule type" value="Genomic_DNA"/>
</dbReference>
<evidence type="ECO:0000256" key="6">
    <source>
        <dbReference type="ARBA" id="ARBA00022842"/>
    </source>
</evidence>
<dbReference type="Gene3D" id="3.40.50.970">
    <property type="match status" value="2"/>
</dbReference>
<comment type="catalytic activity">
    <reaction evidence="8">
        <text>D-sedoheptulose 7-phosphate + D-glyceraldehyde 3-phosphate = aldehydo-D-ribose 5-phosphate + D-xylulose 5-phosphate</text>
        <dbReference type="Rhea" id="RHEA:10508"/>
        <dbReference type="ChEBI" id="CHEBI:57483"/>
        <dbReference type="ChEBI" id="CHEBI:57737"/>
        <dbReference type="ChEBI" id="CHEBI:58273"/>
        <dbReference type="ChEBI" id="CHEBI:59776"/>
        <dbReference type="EC" id="2.2.1.1"/>
    </reaction>
</comment>
<dbReference type="Gene3D" id="3.40.50.920">
    <property type="match status" value="1"/>
</dbReference>
<evidence type="ECO:0000256" key="13">
    <source>
        <dbReference type="PIRSR" id="PIRSR605478-5"/>
    </source>
</evidence>
<name>A0A1E7FU29_9STRA</name>